<organism evidence="1 2">
    <name type="scientific">Ascodesmis nigricans</name>
    <dbReference type="NCBI Taxonomy" id="341454"/>
    <lineage>
        <taxon>Eukaryota</taxon>
        <taxon>Fungi</taxon>
        <taxon>Dikarya</taxon>
        <taxon>Ascomycota</taxon>
        <taxon>Pezizomycotina</taxon>
        <taxon>Pezizomycetes</taxon>
        <taxon>Pezizales</taxon>
        <taxon>Ascodesmidaceae</taxon>
        <taxon>Ascodesmis</taxon>
    </lineage>
</organism>
<evidence type="ECO:0000313" key="1">
    <source>
        <dbReference type="EMBL" id="TGZ81727.1"/>
    </source>
</evidence>
<keyword evidence="2" id="KW-1185">Reference proteome</keyword>
<proteinExistence type="predicted"/>
<dbReference type="EMBL" id="ML220118">
    <property type="protein sequence ID" value="TGZ81727.1"/>
    <property type="molecule type" value="Genomic_DNA"/>
</dbReference>
<dbReference type="Proteomes" id="UP000298138">
    <property type="component" value="Unassembled WGS sequence"/>
</dbReference>
<protein>
    <submittedName>
        <fullName evidence="1">Uncharacterized protein</fullName>
    </submittedName>
</protein>
<evidence type="ECO:0000313" key="2">
    <source>
        <dbReference type="Proteomes" id="UP000298138"/>
    </source>
</evidence>
<dbReference type="InParanoid" id="A0A4S2MYH4"/>
<gene>
    <name evidence="1" type="ORF">EX30DRAFT_254314</name>
</gene>
<dbReference type="AlphaFoldDB" id="A0A4S2MYH4"/>
<reference evidence="1 2" key="1">
    <citation type="submission" date="2019-04" db="EMBL/GenBank/DDBJ databases">
        <title>Comparative genomics and transcriptomics to analyze fruiting body development in filamentous ascomycetes.</title>
        <authorList>
            <consortium name="DOE Joint Genome Institute"/>
            <person name="Lutkenhaus R."/>
            <person name="Traeger S."/>
            <person name="Breuer J."/>
            <person name="Kuo A."/>
            <person name="Lipzen A."/>
            <person name="Pangilinan J."/>
            <person name="Dilworth D."/>
            <person name="Sandor L."/>
            <person name="Poggeler S."/>
            <person name="Barry K."/>
            <person name="Grigoriev I.V."/>
            <person name="Nowrousian M."/>
        </authorList>
    </citation>
    <scope>NUCLEOTIDE SEQUENCE [LARGE SCALE GENOMIC DNA]</scope>
    <source>
        <strain evidence="1 2">CBS 389.68</strain>
    </source>
</reference>
<sequence>MFPGIPMKTELGRTKKQKMNPQCCLFVTATQSVSCLYGRGEWQSPLKFSSQPRQCRRWMESLRQAPPPSAMIMPTQVLVLSVSIQGPIRNDDCPEDWNFLSSHGHFRAGIGPRTLRIKHQIASRHPPSLLPTLASLSEDFHHHAKQLSYIWSDQQTEHISKNFKPP</sequence>
<name>A0A4S2MYH4_9PEZI</name>
<accession>A0A4S2MYH4</accession>